<keyword evidence="2" id="KW-0812">Transmembrane</keyword>
<keyword evidence="2" id="KW-0472">Membrane</keyword>
<protein>
    <submittedName>
        <fullName evidence="3">Uncharacterized protein</fullName>
    </submittedName>
</protein>
<dbReference type="EMBL" id="JXJN01013851">
    <property type="status" value="NOT_ANNOTATED_CDS"/>
    <property type="molecule type" value="Genomic_DNA"/>
</dbReference>
<feature type="transmembrane region" description="Helical" evidence="2">
    <location>
        <begin position="66"/>
        <end position="87"/>
    </location>
</feature>
<dbReference type="AlphaFoldDB" id="A0A1B0BGG2"/>
<evidence type="ECO:0000313" key="3">
    <source>
        <dbReference type="EnsemblMetazoa" id="GPPI029217-PA"/>
    </source>
</evidence>
<name>A0A1B0BGG2_9MUSC</name>
<organism evidence="3 4">
    <name type="scientific">Glossina palpalis gambiensis</name>
    <dbReference type="NCBI Taxonomy" id="67801"/>
    <lineage>
        <taxon>Eukaryota</taxon>
        <taxon>Metazoa</taxon>
        <taxon>Ecdysozoa</taxon>
        <taxon>Arthropoda</taxon>
        <taxon>Hexapoda</taxon>
        <taxon>Insecta</taxon>
        <taxon>Pterygota</taxon>
        <taxon>Neoptera</taxon>
        <taxon>Endopterygota</taxon>
        <taxon>Diptera</taxon>
        <taxon>Brachycera</taxon>
        <taxon>Muscomorpha</taxon>
        <taxon>Hippoboscoidea</taxon>
        <taxon>Glossinidae</taxon>
        <taxon>Glossina</taxon>
    </lineage>
</organism>
<proteinExistence type="predicted"/>
<evidence type="ECO:0000313" key="4">
    <source>
        <dbReference type="Proteomes" id="UP000092460"/>
    </source>
</evidence>
<keyword evidence="2" id="KW-1133">Transmembrane helix</keyword>
<dbReference type="Proteomes" id="UP000092460">
    <property type="component" value="Unassembled WGS sequence"/>
</dbReference>
<feature type="compositionally biased region" description="Basic residues" evidence="1">
    <location>
        <begin position="106"/>
        <end position="121"/>
    </location>
</feature>
<dbReference type="EMBL" id="JXJN01013850">
    <property type="status" value="NOT_ANNOTATED_CDS"/>
    <property type="molecule type" value="Genomic_DNA"/>
</dbReference>
<evidence type="ECO:0000256" key="1">
    <source>
        <dbReference type="SAM" id="MobiDB-lite"/>
    </source>
</evidence>
<dbReference type="VEuPathDB" id="VectorBase:GPPI029217"/>
<feature type="region of interest" description="Disordered" evidence="1">
    <location>
        <begin position="89"/>
        <end position="124"/>
    </location>
</feature>
<evidence type="ECO:0000256" key="2">
    <source>
        <dbReference type="SAM" id="Phobius"/>
    </source>
</evidence>
<feature type="transmembrane region" description="Helical" evidence="2">
    <location>
        <begin position="181"/>
        <end position="201"/>
    </location>
</feature>
<sequence>MQPNCGFISAAVGTLTIKVYSHKKFTDYNQLKNSKRRWQRRTGSRLSPFIDCVPVSMTMKGLQTLWGLRSFIIVLVLLTHTPTFYGAERIRNGRNSSNGQDERSLQRKRNNNRTPSPHRQRTSSQHLINSLTVAQQPTNHHHHHIEDQHTEFVKGKNLQRERLVNNGKASRKNSCRLDKAYYMRVCPFIVIRTYLVCAITRPHSSLLFVRA</sequence>
<accession>A0A1B0BGG2</accession>
<reference evidence="4" key="1">
    <citation type="submission" date="2015-01" db="EMBL/GenBank/DDBJ databases">
        <authorList>
            <person name="Aksoy S."/>
            <person name="Warren W."/>
            <person name="Wilson R.K."/>
        </authorList>
    </citation>
    <scope>NUCLEOTIDE SEQUENCE [LARGE SCALE GENOMIC DNA]</scope>
    <source>
        <strain evidence="4">IAEA</strain>
    </source>
</reference>
<reference evidence="3" key="2">
    <citation type="submission" date="2020-05" db="UniProtKB">
        <authorList>
            <consortium name="EnsemblMetazoa"/>
        </authorList>
    </citation>
    <scope>IDENTIFICATION</scope>
    <source>
        <strain evidence="3">IAEA</strain>
    </source>
</reference>
<dbReference type="EnsemblMetazoa" id="GPPI029217-RA">
    <property type="protein sequence ID" value="GPPI029217-PA"/>
    <property type="gene ID" value="GPPI029217"/>
</dbReference>
<keyword evidence="4" id="KW-1185">Reference proteome</keyword>